<sequence length="309" mass="34800">MYVVETHDLIKRYGQDIALDHVNVNIEEGKIIGLLGPNGAGKSTFINTISSIIPYDSGHVQLFGKDMRKHLKALKKYIGIVPQELSVYYDISAYDNVSFFASLFGFRGNELKEQVKQAMMFTNLWDRRKDKPKKFSGGMKRRLNIACAIAHRPRLIIMDEPTVGVDPQSRNHILESVRYLNQQGTTIIYTTHYMEEVEALCHHVEIMDKGKIIVGGTLHQLKNMISDDHTIQIELSASNYTLVEAIKKIGGIKEVTMDHHILTIISQHKNIEAIVATVQASGGSIEGIHMKQSSLEDVFLTLTGRTLRD</sequence>
<reference evidence="4" key="1">
    <citation type="submission" date="2020-07" db="EMBL/GenBank/DDBJ databases">
        <title>Vallitalea pronyensis genome.</title>
        <authorList>
            <person name="Postec A."/>
        </authorList>
    </citation>
    <scope>NUCLEOTIDE SEQUENCE</scope>
    <source>
        <strain evidence="4">FatNI3</strain>
    </source>
</reference>
<gene>
    <name evidence="4" type="ORF">HZI73_11860</name>
</gene>
<dbReference type="InterPro" id="IPR003439">
    <property type="entry name" value="ABC_transporter-like_ATP-bd"/>
</dbReference>
<keyword evidence="2 4" id="KW-0067">ATP-binding</keyword>
<dbReference type="PROSITE" id="PS50893">
    <property type="entry name" value="ABC_TRANSPORTER_2"/>
    <property type="match status" value="1"/>
</dbReference>
<dbReference type="GO" id="GO:0005524">
    <property type="term" value="F:ATP binding"/>
    <property type="evidence" value="ECO:0007669"/>
    <property type="project" value="UniProtKB-KW"/>
</dbReference>
<keyword evidence="5" id="KW-1185">Reference proteome</keyword>
<dbReference type="PANTHER" id="PTHR43582">
    <property type="entry name" value="LINEARMYCIN RESISTANCE ATP-BINDING PROTEIN LNRL"/>
    <property type="match status" value="1"/>
</dbReference>
<feature type="domain" description="ABC transporter" evidence="3">
    <location>
        <begin position="4"/>
        <end position="234"/>
    </location>
</feature>
<accession>A0A8J8SJL2</accession>
<evidence type="ECO:0000256" key="1">
    <source>
        <dbReference type="ARBA" id="ARBA00022741"/>
    </source>
</evidence>
<dbReference type="Pfam" id="PF00005">
    <property type="entry name" value="ABC_tran"/>
    <property type="match status" value="1"/>
</dbReference>
<dbReference type="EMBL" id="CP058649">
    <property type="protein sequence ID" value="QUI25693.1"/>
    <property type="molecule type" value="Genomic_DNA"/>
</dbReference>
<protein>
    <submittedName>
        <fullName evidence="4">ABC transporter ATP-binding protein</fullName>
    </submittedName>
</protein>
<dbReference type="Gene3D" id="3.40.50.300">
    <property type="entry name" value="P-loop containing nucleotide triphosphate hydrolases"/>
    <property type="match status" value="1"/>
</dbReference>
<dbReference type="SUPFAM" id="SSF52540">
    <property type="entry name" value="P-loop containing nucleoside triphosphate hydrolases"/>
    <property type="match status" value="1"/>
</dbReference>
<evidence type="ECO:0000313" key="4">
    <source>
        <dbReference type="EMBL" id="QUI25693.1"/>
    </source>
</evidence>
<dbReference type="PANTHER" id="PTHR43582:SF2">
    <property type="entry name" value="LINEARMYCIN RESISTANCE ATP-BINDING PROTEIN LNRL"/>
    <property type="match status" value="1"/>
</dbReference>
<dbReference type="Proteomes" id="UP000683246">
    <property type="component" value="Chromosome"/>
</dbReference>
<dbReference type="SMART" id="SM00382">
    <property type="entry name" value="AAA"/>
    <property type="match status" value="1"/>
</dbReference>
<dbReference type="KEGG" id="vpy:HZI73_11860"/>
<dbReference type="GO" id="GO:0016887">
    <property type="term" value="F:ATP hydrolysis activity"/>
    <property type="evidence" value="ECO:0007669"/>
    <property type="project" value="InterPro"/>
</dbReference>
<organism evidence="4 5">
    <name type="scientific">Vallitalea pronyensis</name>
    <dbReference type="NCBI Taxonomy" id="1348613"/>
    <lineage>
        <taxon>Bacteria</taxon>
        <taxon>Bacillati</taxon>
        <taxon>Bacillota</taxon>
        <taxon>Clostridia</taxon>
        <taxon>Lachnospirales</taxon>
        <taxon>Vallitaleaceae</taxon>
        <taxon>Vallitalea</taxon>
    </lineage>
</organism>
<keyword evidence="1" id="KW-0547">Nucleotide-binding</keyword>
<dbReference type="PROSITE" id="PS00211">
    <property type="entry name" value="ABC_TRANSPORTER_1"/>
    <property type="match status" value="1"/>
</dbReference>
<evidence type="ECO:0000256" key="2">
    <source>
        <dbReference type="ARBA" id="ARBA00022840"/>
    </source>
</evidence>
<dbReference type="InterPro" id="IPR027417">
    <property type="entry name" value="P-loop_NTPase"/>
</dbReference>
<proteinExistence type="predicted"/>
<dbReference type="AlphaFoldDB" id="A0A8J8SJL2"/>
<dbReference type="InterPro" id="IPR003593">
    <property type="entry name" value="AAA+_ATPase"/>
</dbReference>
<evidence type="ECO:0000313" key="5">
    <source>
        <dbReference type="Proteomes" id="UP000683246"/>
    </source>
</evidence>
<name>A0A8J8SJL2_9FIRM</name>
<evidence type="ECO:0000259" key="3">
    <source>
        <dbReference type="PROSITE" id="PS50893"/>
    </source>
</evidence>
<dbReference type="InterPro" id="IPR017871">
    <property type="entry name" value="ABC_transporter-like_CS"/>
</dbReference>